<organism evidence="2 3">
    <name type="scientific">Schaalia odontolytica F0309</name>
    <dbReference type="NCBI Taxonomy" id="649742"/>
    <lineage>
        <taxon>Bacteria</taxon>
        <taxon>Bacillati</taxon>
        <taxon>Actinomycetota</taxon>
        <taxon>Actinomycetes</taxon>
        <taxon>Actinomycetales</taxon>
        <taxon>Actinomycetaceae</taxon>
        <taxon>Schaalia</taxon>
    </lineage>
</organism>
<reference evidence="2 3" key="1">
    <citation type="submission" date="2009-10" db="EMBL/GenBank/DDBJ databases">
        <authorList>
            <person name="Weinstock G."/>
            <person name="Sodergren E."/>
            <person name="Clifton S."/>
            <person name="Fulton L."/>
            <person name="Fulton B."/>
            <person name="Courtney L."/>
            <person name="Fronick C."/>
            <person name="Harrison M."/>
            <person name="Strong C."/>
            <person name="Farmer C."/>
            <person name="Delahaunty K."/>
            <person name="Markovic C."/>
            <person name="Hall O."/>
            <person name="Minx P."/>
            <person name="Tomlinson C."/>
            <person name="Mitreva M."/>
            <person name="Nelson J."/>
            <person name="Hou S."/>
            <person name="Wollam A."/>
            <person name="Pepin K.H."/>
            <person name="Johnson M."/>
            <person name="Bhonagiri V."/>
            <person name="Nash W.E."/>
            <person name="Warren W."/>
            <person name="Chinwalla A."/>
            <person name="Mardis E.R."/>
            <person name="Wilson R.K."/>
        </authorList>
    </citation>
    <scope>NUCLEOTIDE SEQUENCE [LARGE SCALE GENOMIC DNA]</scope>
    <source>
        <strain evidence="2 3">F0309</strain>
    </source>
</reference>
<dbReference type="SUPFAM" id="SSF52540">
    <property type="entry name" value="P-loop containing nucleoside triphosphate hydrolases"/>
    <property type="match status" value="1"/>
</dbReference>
<accession>D4TZF4</accession>
<evidence type="ECO:0008006" key="4">
    <source>
        <dbReference type="Google" id="ProtNLM"/>
    </source>
</evidence>
<dbReference type="InterPro" id="IPR008571">
    <property type="entry name" value="HerA-like"/>
</dbReference>
<gene>
    <name evidence="2" type="ORF">HMPREF0970_01335</name>
</gene>
<sequence>MFPQGFLPNLSDLSLFTIKVKIRFMEEIISSIANENTLHPLMLRLDNCVHMLRSWFTFTSKSETPHHLLEIINLKFASLDERQLIPLIVTRAKYVEHKRLQTSSKGSHYLNIIIEEAHNILSREVNLASDSWRNTRLETFEIIIKEGRKFGVFITLASQRPAEISPTISSQLHHYFLHRLISSVDLGSVKNAVTFIDGKSFESIPLLPCGTCIISGTSVQIPAIVKIDELPAERRPDNETIDLVKLWGLASDSSKEAANTEVGSVDTQESESPAEES</sequence>
<evidence type="ECO:0000313" key="2">
    <source>
        <dbReference type="EMBL" id="EFF79701.1"/>
    </source>
</evidence>
<evidence type="ECO:0000313" key="3">
    <source>
        <dbReference type="Proteomes" id="UP000003150"/>
    </source>
</evidence>
<feature type="region of interest" description="Disordered" evidence="1">
    <location>
        <begin position="254"/>
        <end position="277"/>
    </location>
</feature>
<evidence type="ECO:0000256" key="1">
    <source>
        <dbReference type="SAM" id="MobiDB-lite"/>
    </source>
</evidence>
<protein>
    <recommendedName>
        <fullName evidence="4">ATP-binding protein</fullName>
    </recommendedName>
</protein>
<dbReference type="InterPro" id="IPR027417">
    <property type="entry name" value="P-loop_NTPase"/>
</dbReference>
<name>D4TZF4_9ACTO</name>
<dbReference type="PANTHER" id="PTHR42957">
    <property type="entry name" value="HELICASE MJ1565-RELATED"/>
    <property type="match status" value="1"/>
</dbReference>
<comment type="caution">
    <text evidence="2">The sequence shown here is derived from an EMBL/GenBank/DDBJ whole genome shotgun (WGS) entry which is preliminary data.</text>
</comment>
<dbReference type="Gene3D" id="3.40.50.300">
    <property type="entry name" value="P-loop containing nucleotide triphosphate hydrolases"/>
    <property type="match status" value="1"/>
</dbReference>
<proteinExistence type="predicted"/>
<feature type="compositionally biased region" description="Acidic residues" evidence="1">
    <location>
        <begin position="268"/>
        <end position="277"/>
    </location>
</feature>
<dbReference type="PATRIC" id="fig|649742.3.peg.1404"/>
<dbReference type="Proteomes" id="UP000003150">
    <property type="component" value="Unassembled WGS sequence"/>
</dbReference>
<dbReference type="PANTHER" id="PTHR42957:SF1">
    <property type="entry name" value="HELICASE MJ1565-RELATED"/>
    <property type="match status" value="1"/>
</dbReference>
<dbReference type="AlphaFoldDB" id="D4TZF4"/>
<dbReference type="HOGENOM" id="CLU_985650_0_0_11"/>
<dbReference type="EMBL" id="ACYT02000038">
    <property type="protein sequence ID" value="EFF79701.1"/>
    <property type="molecule type" value="Genomic_DNA"/>
</dbReference>